<accession>A0A931CTE6</accession>
<dbReference type="Proteomes" id="UP000655366">
    <property type="component" value="Unassembled WGS sequence"/>
</dbReference>
<keyword evidence="2" id="KW-1185">Reference proteome</keyword>
<evidence type="ECO:0000313" key="2">
    <source>
        <dbReference type="Proteomes" id="UP000655366"/>
    </source>
</evidence>
<dbReference type="RefSeq" id="WP_196398031.1">
    <property type="nucleotide sequence ID" value="NZ_JADNYM010000025.1"/>
</dbReference>
<evidence type="ECO:0000313" key="1">
    <source>
        <dbReference type="EMBL" id="MBG0741094.1"/>
    </source>
</evidence>
<dbReference type="EMBL" id="JADNYM010000025">
    <property type="protein sequence ID" value="MBG0741094.1"/>
    <property type="molecule type" value="Genomic_DNA"/>
</dbReference>
<sequence length="60" mass="6680">MAIEERFLGLDGPARIRQAQHEHERLDHDAANHGLELAEANLLGTPRPGRPSLGGWKFLL</sequence>
<dbReference type="AlphaFoldDB" id="A0A931CTE6"/>
<protein>
    <submittedName>
        <fullName evidence="1">Uncharacterized protein</fullName>
    </submittedName>
</protein>
<proteinExistence type="predicted"/>
<organism evidence="1 2">
    <name type="scientific">Arthrobacter terrae</name>
    <dbReference type="NCBI Taxonomy" id="2935737"/>
    <lineage>
        <taxon>Bacteria</taxon>
        <taxon>Bacillati</taxon>
        <taxon>Actinomycetota</taxon>
        <taxon>Actinomycetes</taxon>
        <taxon>Micrococcales</taxon>
        <taxon>Micrococcaceae</taxon>
        <taxon>Arthrobacter</taxon>
    </lineage>
</organism>
<name>A0A931CTE6_9MICC</name>
<reference evidence="1 2" key="1">
    <citation type="submission" date="2020-11" db="EMBL/GenBank/DDBJ databases">
        <title>Arthrobacter antarcticus sp. nov., isolated from Antarctic Soil.</title>
        <authorList>
            <person name="Li J."/>
        </authorList>
    </citation>
    <scope>NUCLEOTIDE SEQUENCE [LARGE SCALE GENOMIC DNA]</scope>
    <source>
        <strain evidence="1 2">Z1-20</strain>
    </source>
</reference>
<comment type="caution">
    <text evidence="1">The sequence shown here is derived from an EMBL/GenBank/DDBJ whole genome shotgun (WGS) entry which is preliminary data.</text>
</comment>
<gene>
    <name evidence="1" type="ORF">IV500_17110</name>
</gene>